<dbReference type="AlphaFoldDB" id="A0A2G8KKL4"/>
<feature type="transmembrane region" description="Helical" evidence="18">
    <location>
        <begin position="550"/>
        <end position="568"/>
    </location>
</feature>
<evidence type="ECO:0000259" key="19">
    <source>
        <dbReference type="Pfam" id="PF01699"/>
    </source>
</evidence>
<dbReference type="NCBIfam" id="TIGR00367">
    <property type="entry name" value="calcium/sodium antiporter"/>
    <property type="match status" value="1"/>
</dbReference>
<dbReference type="PANTHER" id="PTHR10846">
    <property type="entry name" value="SODIUM/POTASSIUM/CALCIUM EXCHANGER"/>
    <property type="match status" value="1"/>
</dbReference>
<keyword evidence="21" id="KW-1185">Reference proteome</keyword>
<evidence type="ECO:0000256" key="3">
    <source>
        <dbReference type="ARBA" id="ARBA00022448"/>
    </source>
</evidence>
<keyword evidence="6" id="KW-0109">Calcium transport</keyword>
<evidence type="ECO:0000256" key="11">
    <source>
        <dbReference type="ARBA" id="ARBA00022958"/>
    </source>
</evidence>
<proteinExistence type="inferred from homology"/>
<comment type="subcellular location">
    <subcellularLocation>
        <location evidence="1">Membrane</location>
        <topology evidence="1">Multi-pass membrane protein</topology>
    </subcellularLocation>
</comment>
<evidence type="ECO:0000256" key="12">
    <source>
        <dbReference type="ARBA" id="ARBA00022989"/>
    </source>
</evidence>
<keyword evidence="10" id="KW-0769">Symport</keyword>
<dbReference type="GO" id="GO:0015293">
    <property type="term" value="F:symporter activity"/>
    <property type="evidence" value="ECO:0007669"/>
    <property type="project" value="UniProtKB-KW"/>
</dbReference>
<evidence type="ECO:0000256" key="5">
    <source>
        <dbReference type="ARBA" id="ARBA00022538"/>
    </source>
</evidence>
<evidence type="ECO:0000256" key="16">
    <source>
        <dbReference type="ARBA" id="ARBA00023201"/>
    </source>
</evidence>
<dbReference type="FunFam" id="1.20.1420.30:FF:000009">
    <property type="entry name" value="sodium/potassium/calcium exchanger 5 isoform X2"/>
    <property type="match status" value="1"/>
</dbReference>
<keyword evidence="13" id="KW-0915">Sodium</keyword>
<feature type="compositionally biased region" description="Basic and acidic residues" evidence="17">
    <location>
        <begin position="253"/>
        <end position="268"/>
    </location>
</feature>
<dbReference type="InterPro" id="IPR004481">
    <property type="entry name" value="K/Na/Ca-exchanger"/>
</dbReference>
<reference evidence="20 21" key="1">
    <citation type="journal article" date="2017" name="PLoS Biol.">
        <title>The sea cucumber genome provides insights into morphological evolution and visceral regeneration.</title>
        <authorList>
            <person name="Zhang X."/>
            <person name="Sun L."/>
            <person name="Yuan J."/>
            <person name="Sun Y."/>
            <person name="Gao Y."/>
            <person name="Zhang L."/>
            <person name="Li S."/>
            <person name="Dai H."/>
            <person name="Hamel J.F."/>
            <person name="Liu C."/>
            <person name="Yu Y."/>
            <person name="Liu S."/>
            <person name="Lin W."/>
            <person name="Guo K."/>
            <person name="Jin S."/>
            <person name="Xu P."/>
            <person name="Storey K.B."/>
            <person name="Huan P."/>
            <person name="Zhang T."/>
            <person name="Zhou Y."/>
            <person name="Zhang J."/>
            <person name="Lin C."/>
            <person name="Li X."/>
            <person name="Xing L."/>
            <person name="Huo D."/>
            <person name="Sun M."/>
            <person name="Wang L."/>
            <person name="Mercier A."/>
            <person name="Li F."/>
            <person name="Yang H."/>
            <person name="Xiang J."/>
        </authorList>
    </citation>
    <scope>NUCLEOTIDE SEQUENCE [LARGE SCALE GENOMIC DNA]</scope>
    <source>
        <strain evidence="20">Shaxun</strain>
        <tissue evidence="20">Muscle</tissue>
    </source>
</reference>
<dbReference type="Proteomes" id="UP000230750">
    <property type="component" value="Unassembled WGS sequence"/>
</dbReference>
<evidence type="ECO:0000256" key="13">
    <source>
        <dbReference type="ARBA" id="ARBA00023053"/>
    </source>
</evidence>
<dbReference type="STRING" id="307972.A0A2G8KKL4"/>
<feature type="transmembrane region" description="Helical" evidence="18">
    <location>
        <begin position="185"/>
        <end position="206"/>
    </location>
</feature>
<organism evidence="20 21">
    <name type="scientific">Stichopus japonicus</name>
    <name type="common">Sea cucumber</name>
    <dbReference type="NCBI Taxonomy" id="307972"/>
    <lineage>
        <taxon>Eukaryota</taxon>
        <taxon>Metazoa</taxon>
        <taxon>Echinodermata</taxon>
        <taxon>Eleutherozoa</taxon>
        <taxon>Echinozoa</taxon>
        <taxon>Holothuroidea</taxon>
        <taxon>Aspidochirotacea</taxon>
        <taxon>Aspidochirotida</taxon>
        <taxon>Stichopodidae</taxon>
        <taxon>Apostichopus</taxon>
    </lineage>
</organism>
<keyword evidence="5" id="KW-0633">Potassium transport</keyword>
<evidence type="ECO:0000313" key="20">
    <source>
        <dbReference type="EMBL" id="PIK48551.1"/>
    </source>
</evidence>
<protein>
    <submittedName>
        <fullName evidence="20">Testis potassium dependent sodium/calcium exchanger</fullName>
    </submittedName>
</protein>
<keyword evidence="3" id="KW-0813">Transport</keyword>
<sequence>MLIKTSDDSKLVRNNIAPSKVNKTAHRSIFVSTENFHSRSLLSSSSENSSGGCGAYSENLPFWEQCHFECSHVPVLWVIFYAVCILIMFVGLALICDEFFVPSLEVISEKLELSEDVAGATFMAAGSSAPELFTSILGVTFGSDVGVGTIVGSAVFNILIIIALTAALAGQVLELDPRPLCRDSLFYALSIICFIVFSWDGVLNWWETGGLLILYALYILLMKFNSAIMERLCIKGKVSPMEDEEDKIEEAEHDAAEQNAKDSEKYEPPPRTLPPIGQVNRKDSVLSKQSLGAPNSKHIFHHVKHGEFSSHFAKRNSILVHLKHGEHHPHLNGHHDSTESKGSALTTSGIKPETEDELIEEEEEELTLRPIPCFCAINMYYPSSDVLSLTCGFLRYLLKWLLFCISFPFMCLFTWTVPNCSTPRYQRYYIASFIMSIVWIAALSFVMVTMVTKMGCMLQVDHYTMGLVVVAIGTSVPDALSSILVARDGFGDMAVSNAIGSNVFDINLGIGLPYFIRIVISKFQPANLLSQEEMDLRASGNLPVTPHAKFGFILLLILALTLAMFACVRFRLNWIIGVSFVAMYAVFLVYCFVQEFVCNYNC</sequence>
<comment type="caution">
    <text evidence="20">The sequence shown here is derived from an EMBL/GenBank/DDBJ whole genome shotgun (WGS) entry which is preliminary data.</text>
</comment>
<dbReference type="Pfam" id="PF01699">
    <property type="entry name" value="Na_Ca_ex"/>
    <property type="match status" value="2"/>
</dbReference>
<accession>A0A2G8KKL4</accession>
<dbReference type="Gene3D" id="1.20.1420.30">
    <property type="entry name" value="NCX, central ion-binding region"/>
    <property type="match status" value="2"/>
</dbReference>
<gene>
    <name evidence="20" type="ORF">BSL78_14576</name>
</gene>
<dbReference type="GO" id="GO:0006874">
    <property type="term" value="P:intracellular calcium ion homeostasis"/>
    <property type="evidence" value="ECO:0007669"/>
    <property type="project" value="TreeGrafter"/>
</dbReference>
<evidence type="ECO:0000313" key="21">
    <source>
        <dbReference type="Proteomes" id="UP000230750"/>
    </source>
</evidence>
<feature type="domain" description="Sodium/calcium exchanger membrane region" evidence="19">
    <location>
        <begin position="429"/>
        <end position="592"/>
    </location>
</feature>
<dbReference type="GO" id="GO:0005886">
    <property type="term" value="C:plasma membrane"/>
    <property type="evidence" value="ECO:0007669"/>
    <property type="project" value="TreeGrafter"/>
</dbReference>
<comment type="similarity">
    <text evidence="2">Belongs to the Ca(2+):cation antiporter (CaCA) (TC 2.A.19) family. SLC24A subfamily.</text>
</comment>
<keyword evidence="4" id="KW-0050">Antiport</keyword>
<evidence type="ECO:0000256" key="10">
    <source>
        <dbReference type="ARBA" id="ARBA00022847"/>
    </source>
</evidence>
<evidence type="ECO:0000256" key="17">
    <source>
        <dbReference type="SAM" id="MobiDB-lite"/>
    </source>
</evidence>
<evidence type="ECO:0000256" key="6">
    <source>
        <dbReference type="ARBA" id="ARBA00022568"/>
    </source>
</evidence>
<feature type="transmembrane region" description="Helical" evidence="18">
    <location>
        <begin position="463"/>
        <end position="486"/>
    </location>
</feature>
<dbReference type="InterPro" id="IPR044880">
    <property type="entry name" value="NCX_ion-bd_dom_sf"/>
</dbReference>
<dbReference type="GO" id="GO:0008273">
    <property type="term" value="F:calcium, potassium:sodium antiporter activity"/>
    <property type="evidence" value="ECO:0007669"/>
    <property type="project" value="TreeGrafter"/>
</dbReference>
<evidence type="ECO:0000256" key="14">
    <source>
        <dbReference type="ARBA" id="ARBA00023065"/>
    </source>
</evidence>
<keyword evidence="12 18" id="KW-1133">Transmembrane helix</keyword>
<feature type="region of interest" description="Disordered" evidence="17">
    <location>
        <begin position="328"/>
        <end position="353"/>
    </location>
</feature>
<feature type="transmembrane region" description="Helical" evidence="18">
    <location>
        <begin position="212"/>
        <end position="229"/>
    </location>
</feature>
<evidence type="ECO:0000256" key="1">
    <source>
        <dbReference type="ARBA" id="ARBA00004141"/>
    </source>
</evidence>
<feature type="transmembrane region" description="Helical" evidence="18">
    <location>
        <begin position="75"/>
        <end position="95"/>
    </location>
</feature>
<dbReference type="EMBL" id="MRZV01000516">
    <property type="protein sequence ID" value="PIK48551.1"/>
    <property type="molecule type" value="Genomic_DNA"/>
</dbReference>
<dbReference type="InterPro" id="IPR004837">
    <property type="entry name" value="NaCa_Exmemb"/>
</dbReference>
<keyword evidence="15 18" id="KW-0472">Membrane</keyword>
<evidence type="ECO:0000256" key="2">
    <source>
        <dbReference type="ARBA" id="ARBA00005364"/>
    </source>
</evidence>
<evidence type="ECO:0000256" key="7">
    <source>
        <dbReference type="ARBA" id="ARBA00022692"/>
    </source>
</evidence>
<keyword evidence="16" id="KW-0739">Sodium transport</keyword>
<feature type="transmembrane region" description="Helical" evidence="18">
    <location>
        <begin position="397"/>
        <end position="416"/>
    </location>
</feature>
<feature type="transmembrane region" description="Helical" evidence="18">
    <location>
        <begin position="428"/>
        <end position="451"/>
    </location>
</feature>
<evidence type="ECO:0000256" key="8">
    <source>
        <dbReference type="ARBA" id="ARBA00022729"/>
    </source>
</evidence>
<evidence type="ECO:0000256" key="15">
    <source>
        <dbReference type="ARBA" id="ARBA00023136"/>
    </source>
</evidence>
<dbReference type="PANTHER" id="PTHR10846:SF8">
    <property type="entry name" value="INNER MEMBRANE PROTEIN YRBG"/>
    <property type="match status" value="1"/>
</dbReference>
<feature type="transmembrane region" description="Helical" evidence="18">
    <location>
        <begin position="575"/>
        <end position="597"/>
    </location>
</feature>
<dbReference type="OrthoDB" id="2127281at2759"/>
<evidence type="ECO:0000256" key="4">
    <source>
        <dbReference type="ARBA" id="ARBA00022449"/>
    </source>
</evidence>
<keyword evidence="11" id="KW-0630">Potassium</keyword>
<name>A0A2G8KKL4_STIJA</name>
<feature type="domain" description="Sodium/calcium exchanger membrane region" evidence="19">
    <location>
        <begin position="82"/>
        <end position="222"/>
    </location>
</feature>
<evidence type="ECO:0000256" key="18">
    <source>
        <dbReference type="SAM" id="Phobius"/>
    </source>
</evidence>
<feature type="compositionally biased region" description="Polar residues" evidence="17">
    <location>
        <begin position="340"/>
        <end position="349"/>
    </location>
</feature>
<keyword evidence="8" id="KW-0732">Signal</keyword>
<keyword evidence="9" id="KW-0106">Calcium</keyword>
<dbReference type="GO" id="GO:0005262">
    <property type="term" value="F:calcium channel activity"/>
    <property type="evidence" value="ECO:0007669"/>
    <property type="project" value="TreeGrafter"/>
</dbReference>
<evidence type="ECO:0000256" key="9">
    <source>
        <dbReference type="ARBA" id="ARBA00022837"/>
    </source>
</evidence>
<feature type="transmembrane region" description="Helical" evidence="18">
    <location>
        <begin position="150"/>
        <end position="173"/>
    </location>
</feature>
<keyword evidence="14" id="KW-0406">Ion transport</keyword>
<keyword evidence="7 18" id="KW-0812">Transmembrane</keyword>
<feature type="region of interest" description="Disordered" evidence="17">
    <location>
        <begin position="244"/>
        <end position="279"/>
    </location>
</feature>